<evidence type="ECO:0000313" key="3">
    <source>
        <dbReference type="Proteomes" id="UP000034927"/>
    </source>
</evidence>
<protein>
    <submittedName>
        <fullName evidence="2">Uncharacterized protein</fullName>
    </submittedName>
</protein>
<sequence>MAFGAEGLSPKDIEELSAIPQPKNTGEKPHFSVPEKQQITEEVLTEMINAKLGSLLASTGNVSGNILTASEKNIFWKQEAPTPTEVINYIKTKKAQTGEEDFYSFADPKIIEDIIIEIAKEKRIKREQEKKEGIKSYEEIQKMISEQKNNAVQPEELDKNPAPPILKTPKIDLVAEAFKTEGVKKSIYPNETNEKIGWFKKIFGKQEVNNTAPIIVKSEKIKSIESDQKQLSKLLQSLKDIYNIKMDENGKIGFWSQKEYNRLHLSGDQMFSELMNKIIALQTSLALANSSEKSITAPMDRYRQDTNKDIANTGKGVMR</sequence>
<comment type="caution">
    <text evidence="2">The sequence shown here is derived from an EMBL/GenBank/DDBJ whole genome shotgun (WGS) entry which is preliminary data.</text>
</comment>
<name>A0A0G0DWD8_9BACT</name>
<organism evidence="2 3">
    <name type="scientific">Candidatus Magasanikbacteria bacterium GW2011_GWC2_34_16</name>
    <dbReference type="NCBI Taxonomy" id="1619045"/>
    <lineage>
        <taxon>Bacteria</taxon>
        <taxon>Candidatus Magasanikiibacteriota</taxon>
    </lineage>
</organism>
<evidence type="ECO:0000313" key="2">
    <source>
        <dbReference type="EMBL" id="KKP59422.1"/>
    </source>
</evidence>
<gene>
    <name evidence="2" type="ORF">UR53_C0002G0036</name>
</gene>
<reference evidence="2 3" key="1">
    <citation type="journal article" date="2015" name="Nature">
        <title>rRNA introns, odd ribosomes, and small enigmatic genomes across a large radiation of phyla.</title>
        <authorList>
            <person name="Brown C.T."/>
            <person name="Hug L.A."/>
            <person name="Thomas B.C."/>
            <person name="Sharon I."/>
            <person name="Castelle C.J."/>
            <person name="Singh A."/>
            <person name="Wilkins M.J."/>
            <person name="Williams K.H."/>
            <person name="Banfield J.F."/>
        </authorList>
    </citation>
    <scope>NUCLEOTIDE SEQUENCE [LARGE SCALE GENOMIC DNA]</scope>
</reference>
<dbReference type="Proteomes" id="UP000034927">
    <property type="component" value="Unassembled WGS sequence"/>
</dbReference>
<accession>A0A0G0DWD8</accession>
<feature type="region of interest" description="Disordered" evidence="1">
    <location>
        <begin position="1"/>
        <end position="34"/>
    </location>
</feature>
<dbReference type="EMBL" id="LBPO01000002">
    <property type="protein sequence ID" value="KKP59422.1"/>
    <property type="molecule type" value="Genomic_DNA"/>
</dbReference>
<dbReference type="AlphaFoldDB" id="A0A0G0DWD8"/>
<evidence type="ECO:0000256" key="1">
    <source>
        <dbReference type="SAM" id="MobiDB-lite"/>
    </source>
</evidence>
<proteinExistence type="predicted"/>